<dbReference type="Pfam" id="PF04542">
    <property type="entry name" value="Sigma70_r2"/>
    <property type="match status" value="1"/>
</dbReference>
<sequence length="179" mass="20102">MPTITGQVAGQTGFRELFDSYYPVICRQLTCLLGSRAAAEDVAQETFIKLYQSPPREPSNLGGWLTRVSANLAYNHLRSEKSRRRREISSAQHAAGRETGPEEELLRVEEVAFTRQALELLPERDRACLLLKFSGMNYAEIARVTGIKENSVGTILARARAKFKREYIRIKGSDDGVLL</sequence>
<protein>
    <submittedName>
        <fullName evidence="8">Putative ECF RNA polymerase sigma factor SigI</fullName>
    </submittedName>
</protein>
<accession>A0A485LX78</accession>
<dbReference type="InterPro" id="IPR013249">
    <property type="entry name" value="RNA_pol_sigma70_r4_t2"/>
</dbReference>
<dbReference type="PROSITE" id="PS00622">
    <property type="entry name" value="HTH_LUXR_1"/>
    <property type="match status" value="1"/>
</dbReference>
<dbReference type="PANTHER" id="PTHR43133">
    <property type="entry name" value="RNA POLYMERASE ECF-TYPE SIGMA FACTO"/>
    <property type="match status" value="1"/>
</dbReference>
<dbReference type="GO" id="GO:0006352">
    <property type="term" value="P:DNA-templated transcription initiation"/>
    <property type="evidence" value="ECO:0007669"/>
    <property type="project" value="InterPro"/>
</dbReference>
<proteinExistence type="inferred from homology"/>
<keyword evidence="2" id="KW-0805">Transcription regulation</keyword>
<organism evidence="8">
    <name type="scientific">anaerobic digester metagenome</name>
    <dbReference type="NCBI Taxonomy" id="1263854"/>
    <lineage>
        <taxon>unclassified sequences</taxon>
        <taxon>metagenomes</taxon>
        <taxon>ecological metagenomes</taxon>
    </lineage>
</organism>
<keyword evidence="4" id="KW-0238">DNA-binding</keyword>
<dbReference type="SUPFAM" id="SSF88946">
    <property type="entry name" value="Sigma2 domain of RNA polymerase sigma factors"/>
    <property type="match status" value="1"/>
</dbReference>
<evidence type="ECO:0000256" key="5">
    <source>
        <dbReference type="ARBA" id="ARBA00023163"/>
    </source>
</evidence>
<dbReference type="InterPro" id="IPR036388">
    <property type="entry name" value="WH-like_DNA-bd_sf"/>
</dbReference>
<dbReference type="Pfam" id="PF08281">
    <property type="entry name" value="Sigma70_r4_2"/>
    <property type="match status" value="1"/>
</dbReference>
<dbReference type="InterPro" id="IPR039425">
    <property type="entry name" value="RNA_pol_sigma-70-like"/>
</dbReference>
<dbReference type="InterPro" id="IPR013325">
    <property type="entry name" value="RNA_pol_sigma_r2"/>
</dbReference>
<keyword evidence="5" id="KW-0804">Transcription</keyword>
<dbReference type="Gene3D" id="1.10.1740.10">
    <property type="match status" value="1"/>
</dbReference>
<dbReference type="Gene3D" id="1.10.10.10">
    <property type="entry name" value="Winged helix-like DNA-binding domain superfamily/Winged helix DNA-binding domain"/>
    <property type="match status" value="1"/>
</dbReference>
<evidence type="ECO:0000259" key="7">
    <source>
        <dbReference type="PROSITE" id="PS00622"/>
    </source>
</evidence>
<dbReference type="SUPFAM" id="SSF88659">
    <property type="entry name" value="Sigma3 and sigma4 domains of RNA polymerase sigma factors"/>
    <property type="match status" value="1"/>
</dbReference>
<dbReference type="InterPro" id="IPR007627">
    <property type="entry name" value="RNA_pol_sigma70_r2"/>
</dbReference>
<evidence type="ECO:0000256" key="2">
    <source>
        <dbReference type="ARBA" id="ARBA00023015"/>
    </source>
</evidence>
<dbReference type="InterPro" id="IPR013324">
    <property type="entry name" value="RNA_pol_sigma_r3/r4-like"/>
</dbReference>
<feature type="domain" description="HTH luxR-type" evidence="7">
    <location>
        <begin position="135"/>
        <end position="162"/>
    </location>
</feature>
<dbReference type="InterPro" id="IPR000792">
    <property type="entry name" value="Tscrpt_reg_LuxR_C"/>
</dbReference>
<feature type="region of interest" description="Disordered" evidence="6">
    <location>
        <begin position="83"/>
        <end position="102"/>
    </location>
</feature>
<dbReference type="GO" id="GO:0003677">
    <property type="term" value="F:DNA binding"/>
    <property type="evidence" value="ECO:0007669"/>
    <property type="project" value="UniProtKB-KW"/>
</dbReference>
<evidence type="ECO:0000256" key="1">
    <source>
        <dbReference type="ARBA" id="ARBA00010641"/>
    </source>
</evidence>
<evidence type="ECO:0000256" key="4">
    <source>
        <dbReference type="ARBA" id="ARBA00023125"/>
    </source>
</evidence>
<dbReference type="PANTHER" id="PTHR43133:SF8">
    <property type="entry name" value="RNA POLYMERASE SIGMA FACTOR HI_1459-RELATED"/>
    <property type="match status" value="1"/>
</dbReference>
<evidence type="ECO:0000313" key="8">
    <source>
        <dbReference type="EMBL" id="VFU12744.1"/>
    </source>
</evidence>
<gene>
    <name evidence="8" type="primary">sigI</name>
    <name evidence="8" type="ORF">SCFA_1880002</name>
</gene>
<reference evidence="8" key="1">
    <citation type="submission" date="2019-03" db="EMBL/GenBank/DDBJ databases">
        <authorList>
            <person name="Hao L."/>
        </authorList>
    </citation>
    <scope>NUCLEOTIDE SEQUENCE</scope>
</reference>
<evidence type="ECO:0000256" key="6">
    <source>
        <dbReference type="SAM" id="MobiDB-lite"/>
    </source>
</evidence>
<dbReference type="EMBL" id="CAADRN010000099">
    <property type="protein sequence ID" value="VFU12744.1"/>
    <property type="molecule type" value="Genomic_DNA"/>
</dbReference>
<dbReference type="CDD" id="cd06171">
    <property type="entry name" value="Sigma70_r4"/>
    <property type="match status" value="1"/>
</dbReference>
<name>A0A485LX78_9ZZZZ</name>
<dbReference type="NCBIfam" id="TIGR02937">
    <property type="entry name" value="sigma70-ECF"/>
    <property type="match status" value="1"/>
</dbReference>
<dbReference type="InterPro" id="IPR014284">
    <property type="entry name" value="RNA_pol_sigma-70_dom"/>
</dbReference>
<evidence type="ECO:0000256" key="3">
    <source>
        <dbReference type="ARBA" id="ARBA00023082"/>
    </source>
</evidence>
<keyword evidence="3" id="KW-0731">Sigma factor</keyword>
<comment type="similarity">
    <text evidence="1">Belongs to the sigma-70 factor family. ECF subfamily.</text>
</comment>
<dbReference type="AlphaFoldDB" id="A0A485LX78"/>
<dbReference type="GO" id="GO:0016987">
    <property type="term" value="F:sigma factor activity"/>
    <property type="evidence" value="ECO:0007669"/>
    <property type="project" value="UniProtKB-KW"/>
</dbReference>